<gene>
    <name evidence="2" type="ORF">DYI37_11375</name>
</gene>
<accession>A0A371X314</accession>
<proteinExistence type="predicted"/>
<comment type="caution">
    <text evidence="2">The sequence shown here is derived from an EMBL/GenBank/DDBJ whole genome shotgun (WGS) entry which is preliminary data.</text>
</comment>
<dbReference type="Proteomes" id="UP000264310">
    <property type="component" value="Unassembled WGS sequence"/>
</dbReference>
<dbReference type="InterPro" id="IPR053861">
    <property type="entry name" value="Phage_Mu_Gp45_N"/>
</dbReference>
<dbReference type="Pfam" id="PF06890">
    <property type="entry name" value="Phage_Mu_Gp45"/>
    <property type="match status" value="1"/>
</dbReference>
<keyword evidence="3" id="KW-1185">Reference proteome</keyword>
<organism evidence="2 3">
    <name type="scientific">Fulvimarina endophytica</name>
    <dbReference type="NCBI Taxonomy" id="2293836"/>
    <lineage>
        <taxon>Bacteria</taxon>
        <taxon>Pseudomonadati</taxon>
        <taxon>Pseudomonadota</taxon>
        <taxon>Alphaproteobacteria</taxon>
        <taxon>Hyphomicrobiales</taxon>
        <taxon>Aurantimonadaceae</taxon>
        <taxon>Fulvimarina</taxon>
    </lineage>
</organism>
<protein>
    <recommendedName>
        <fullName evidence="1">Bacteriophage Mu Gp45 N-terminal domain-containing protein</fullName>
    </recommendedName>
</protein>
<sequence>MEKDVSDKIRGMMRRCSIRNIRDDGEVQTCSAEVAKGVWRDDIEIIQPFGFAAHVPEDGALGLLLALGGDEGDMVILPVANPSKRMGGLQPGEVGFYNAGGDRAVMTAGGNLDIKTGASVTVKTAQAVSIDGGAAVTIRATSGKLE</sequence>
<dbReference type="EMBL" id="QURL01000004">
    <property type="protein sequence ID" value="RFC63599.1"/>
    <property type="molecule type" value="Genomic_DNA"/>
</dbReference>
<evidence type="ECO:0000313" key="2">
    <source>
        <dbReference type="EMBL" id="RFC63599.1"/>
    </source>
</evidence>
<evidence type="ECO:0000313" key="3">
    <source>
        <dbReference type="Proteomes" id="UP000264310"/>
    </source>
</evidence>
<evidence type="ECO:0000259" key="1">
    <source>
        <dbReference type="Pfam" id="PF06890"/>
    </source>
</evidence>
<reference evidence="2 3" key="1">
    <citation type="submission" date="2018-08" db="EMBL/GenBank/DDBJ databases">
        <title>Fulvimarina sp. 85, whole genome shotgun sequence.</title>
        <authorList>
            <person name="Tuo L."/>
        </authorList>
    </citation>
    <scope>NUCLEOTIDE SEQUENCE [LARGE SCALE GENOMIC DNA]</scope>
    <source>
        <strain evidence="2 3">85</strain>
    </source>
</reference>
<feature type="domain" description="Bacteriophage Mu Gp45 N-terminal" evidence="1">
    <location>
        <begin position="15"/>
        <end position="82"/>
    </location>
</feature>
<name>A0A371X314_9HYPH</name>
<dbReference type="OrthoDB" id="8449472at2"/>
<dbReference type="AlphaFoldDB" id="A0A371X314"/>
<dbReference type="RefSeq" id="WP_116683329.1">
    <property type="nucleotide sequence ID" value="NZ_QURL01000004.1"/>
</dbReference>